<evidence type="ECO:0000313" key="3">
    <source>
        <dbReference type="Proteomes" id="UP001152795"/>
    </source>
</evidence>
<protein>
    <submittedName>
        <fullName evidence="2">Microtubule-associated 6</fullName>
    </submittedName>
</protein>
<sequence>MKETGRAQSEREIARLRKRNQAKSPVKENVRKFEGKSESPIQENVKKFEGKAQSPMPETSRTKSPNVNNQRPNTLYSPTRSNSPGLSSPLRSKSPGLLSPLRSKSPGVSSPIRSKSPGVSSPIRSKSPGVSSPIRSKSPLVNTPTRNESPTLGSPSRNKSPGIDTYNRSKSPAIDTYTRSKSPGINTINRPKSPLARSPSRSKSPGMVSQSPASSPTKPPAVSKWTKLNNGWSKEDPVIPEMANNTESTPDDENLGTVGDTFDISWYFDNIEYVTDTKAPETKFQAVEDIWPGAESPGNVKQNEQRFRNSLNYNIAAWNDEEYEDRPKKADDFIQRLCDQVRNHVEYLCGLSFINYKAVSYKVRVAGAEGIFYYVKVNVWQNYCLHLRIFSRKNELKAIPVLQAILERAQPDNGNIEYF</sequence>
<dbReference type="Gene3D" id="3.10.450.10">
    <property type="match status" value="1"/>
</dbReference>
<feature type="compositionally biased region" description="Basic and acidic residues" evidence="1">
    <location>
        <begin position="25"/>
        <end position="37"/>
    </location>
</feature>
<dbReference type="Proteomes" id="UP001152795">
    <property type="component" value="Unassembled WGS sequence"/>
</dbReference>
<evidence type="ECO:0000313" key="2">
    <source>
        <dbReference type="EMBL" id="CAB4025969.1"/>
    </source>
</evidence>
<name>A0A7D9JB69_PARCT</name>
<feature type="compositionally biased region" description="Basic and acidic residues" evidence="1">
    <location>
        <begin position="1"/>
        <end position="15"/>
    </location>
</feature>
<feature type="compositionally biased region" description="Polar residues" evidence="1">
    <location>
        <begin position="199"/>
        <end position="216"/>
    </location>
</feature>
<accession>A0A7D9JB69</accession>
<comment type="caution">
    <text evidence="2">The sequence shown here is derived from an EMBL/GenBank/DDBJ whole genome shotgun (WGS) entry which is preliminary data.</text>
</comment>
<dbReference type="EMBL" id="CACRXK020013924">
    <property type="protein sequence ID" value="CAB4025969.1"/>
    <property type="molecule type" value="Genomic_DNA"/>
</dbReference>
<dbReference type="OrthoDB" id="6115262at2759"/>
<feature type="region of interest" description="Disordered" evidence="1">
    <location>
        <begin position="1"/>
        <end position="239"/>
    </location>
</feature>
<dbReference type="AlphaFoldDB" id="A0A7D9JB69"/>
<evidence type="ECO:0000256" key="1">
    <source>
        <dbReference type="SAM" id="MobiDB-lite"/>
    </source>
</evidence>
<organism evidence="2 3">
    <name type="scientific">Paramuricea clavata</name>
    <name type="common">Red gorgonian</name>
    <name type="synonym">Violescent sea-whip</name>
    <dbReference type="NCBI Taxonomy" id="317549"/>
    <lineage>
        <taxon>Eukaryota</taxon>
        <taxon>Metazoa</taxon>
        <taxon>Cnidaria</taxon>
        <taxon>Anthozoa</taxon>
        <taxon>Octocorallia</taxon>
        <taxon>Malacalcyonacea</taxon>
        <taxon>Plexauridae</taxon>
        <taxon>Paramuricea</taxon>
    </lineage>
</organism>
<reference evidence="2" key="1">
    <citation type="submission" date="2020-04" db="EMBL/GenBank/DDBJ databases">
        <authorList>
            <person name="Alioto T."/>
            <person name="Alioto T."/>
            <person name="Gomez Garrido J."/>
        </authorList>
    </citation>
    <scope>NUCLEOTIDE SEQUENCE</scope>
    <source>
        <strain evidence="2">A484AB</strain>
    </source>
</reference>
<keyword evidence="3" id="KW-1185">Reference proteome</keyword>
<feature type="compositionally biased region" description="Polar residues" evidence="1">
    <location>
        <begin position="56"/>
        <end position="91"/>
    </location>
</feature>
<feature type="compositionally biased region" description="Polar residues" evidence="1">
    <location>
        <begin position="106"/>
        <end position="159"/>
    </location>
</feature>
<feature type="compositionally biased region" description="Polar residues" evidence="1">
    <location>
        <begin position="177"/>
        <end position="190"/>
    </location>
</feature>
<proteinExistence type="predicted"/>
<gene>
    <name evidence="2" type="ORF">PACLA_8A064668</name>
</gene>